<dbReference type="InterPro" id="IPR016135">
    <property type="entry name" value="UBQ-conjugating_enzyme/RWD"/>
</dbReference>
<evidence type="ECO:0000256" key="12">
    <source>
        <dbReference type="SAM" id="MobiDB-lite"/>
    </source>
</evidence>
<dbReference type="InterPro" id="IPR000608">
    <property type="entry name" value="UBC"/>
</dbReference>
<feature type="compositionally biased region" description="Basic and acidic residues" evidence="12">
    <location>
        <begin position="450"/>
        <end position="475"/>
    </location>
</feature>
<evidence type="ECO:0000256" key="2">
    <source>
        <dbReference type="ARBA" id="ARBA00004718"/>
    </source>
</evidence>
<evidence type="ECO:0000313" key="14">
    <source>
        <dbReference type="EMBL" id="TRY70588.1"/>
    </source>
</evidence>
<feature type="compositionally biased region" description="Low complexity" evidence="12">
    <location>
        <begin position="570"/>
        <end position="588"/>
    </location>
</feature>
<dbReference type="Proteomes" id="UP000318571">
    <property type="component" value="Chromosome 9"/>
</dbReference>
<protein>
    <recommendedName>
        <fullName evidence="9">SUMO-conjugating enzyme UBC9</fullName>
    </recommendedName>
    <alternativeName>
        <fullName evidence="10">Ubiquitin carrier protein 9</fullName>
    </alternativeName>
</protein>
<evidence type="ECO:0000256" key="3">
    <source>
        <dbReference type="ARBA" id="ARBA00009207"/>
    </source>
</evidence>
<dbReference type="Pfam" id="PF00179">
    <property type="entry name" value="UQ_con"/>
    <property type="match status" value="1"/>
</dbReference>
<comment type="pathway">
    <text evidence="2">Protein modification; protein sumoylation.</text>
</comment>
<proteinExistence type="inferred from homology"/>
<dbReference type="InterPro" id="IPR015267">
    <property type="entry name" value="PPP4R2"/>
</dbReference>
<feature type="compositionally biased region" description="Low complexity" evidence="12">
    <location>
        <begin position="407"/>
        <end position="448"/>
    </location>
</feature>
<dbReference type="InterPro" id="IPR050113">
    <property type="entry name" value="Ub_conjugating_enzyme"/>
</dbReference>
<dbReference type="GO" id="GO:0019888">
    <property type="term" value="F:protein phosphatase regulator activity"/>
    <property type="evidence" value="ECO:0007669"/>
    <property type="project" value="InterPro"/>
</dbReference>
<dbReference type="EMBL" id="VCGU01000009">
    <property type="protein sequence ID" value="TRY70588.1"/>
    <property type="molecule type" value="Genomic_DNA"/>
</dbReference>
<dbReference type="PANTHER" id="PTHR24067">
    <property type="entry name" value="UBIQUITIN-CONJUGATING ENZYME E2"/>
    <property type="match status" value="1"/>
</dbReference>
<comment type="caution">
    <text evidence="14">The sequence shown here is derived from an EMBL/GenBank/DDBJ whole genome shotgun (WGS) entry which is preliminary data.</text>
</comment>
<dbReference type="GO" id="GO:0005524">
    <property type="term" value="F:ATP binding"/>
    <property type="evidence" value="ECO:0007669"/>
    <property type="project" value="UniProtKB-KW"/>
</dbReference>
<feature type="compositionally biased region" description="Polar residues" evidence="12">
    <location>
        <begin position="302"/>
        <end position="311"/>
    </location>
</feature>
<evidence type="ECO:0000256" key="4">
    <source>
        <dbReference type="ARBA" id="ARBA00022679"/>
    </source>
</evidence>
<keyword evidence="15" id="KW-1185">Reference proteome</keyword>
<keyword evidence="5" id="KW-0547">Nucleotide-binding</keyword>
<comment type="similarity">
    <text evidence="3">Belongs to the PPP4R2 family.</text>
</comment>
<evidence type="ECO:0000256" key="7">
    <source>
        <dbReference type="ARBA" id="ARBA00022840"/>
    </source>
</evidence>
<dbReference type="GO" id="GO:0030289">
    <property type="term" value="C:protein phosphatase 4 complex"/>
    <property type="evidence" value="ECO:0007669"/>
    <property type="project" value="InterPro"/>
</dbReference>
<gene>
    <name evidence="14" type="ORF">TCAL_02801</name>
</gene>
<feature type="active site" description="Glycyl thioester intermediate" evidence="11">
    <location>
        <position position="93"/>
    </location>
</feature>
<feature type="compositionally biased region" description="Polar residues" evidence="12">
    <location>
        <begin position="560"/>
        <end position="569"/>
    </location>
</feature>
<dbReference type="InterPro" id="IPR023313">
    <property type="entry name" value="UBQ-conjugating_AS"/>
</dbReference>
<keyword evidence="8" id="KW-0539">Nucleus</keyword>
<feature type="compositionally biased region" description="Polar residues" evidence="12">
    <location>
        <begin position="383"/>
        <end position="406"/>
    </location>
</feature>
<sequence>MSGIAQARLAEERKAWRKDHPFGFIARPTKNPDGTLNLMLWEYGIPGKKGTPWENGMYRGQMIFKDDFPSTPPKVKFVPPLFHPNVYPSGTVCLSLLDEEKDWRPAITIKQLLLGIQDLLNDPNIKDPAQAEAYTCYCQNRTEYEKRPGFNIMDNLEEVLLELNQFEKKSPETLTPVMEAYLLSVAQTGHTHFPWQKIKPLLKLKLDAVIKDFHASHPTDDLPHVPNVDPFSFRDCRDKVFGQLDGFPGIPFTVQRLCELLTQPKKHYKRTDKFMRAIEKNMLVVSTVDPRHKPPVEEDEPSVNTIVNGDHSTSSDGESSSPLRSNGIGSPGYRRLNHDKDSVTETPKGPLFPSLPDNSDKAEGDEPAPTSTPPPTAEETDQGESSPAESSLENRLASTTQASPEISSAPAPKSEDSSPSSTLSLANSSEVSSSSSPSVLPPSTSAVVETAERTEAQIDAKKSSEKNENEEDKAQPMEQDTAEETSEDIKASDDIAMVTGSTHDLSSDTSIDDVTNHLTHLDGDPLSKGEGDQASSEPAVVEKMDQEPPSSSVEVPDQTMAEQNAQGCASSSGSTSETIETNTNVVVEQADTKDQVLPSVEKEMKEPVVVAAAQEQATTSDSKPVPGVEEETLDEDGPSEAKIPKKEDSPTTIAAATIAVTSSTVISSS</sequence>
<dbReference type="AlphaFoldDB" id="A0A553NYT5"/>
<dbReference type="PROSITE" id="PS00183">
    <property type="entry name" value="UBC_1"/>
    <property type="match status" value="1"/>
</dbReference>
<dbReference type="GO" id="GO:0005634">
    <property type="term" value="C:nucleus"/>
    <property type="evidence" value="ECO:0007669"/>
    <property type="project" value="UniProtKB-SubCell"/>
</dbReference>
<dbReference type="OMA" id="ELMTRIH"/>
<feature type="region of interest" description="Disordered" evidence="12">
    <location>
        <begin position="289"/>
        <end position="650"/>
    </location>
</feature>
<dbReference type="PROSITE" id="PS50127">
    <property type="entry name" value="UBC_2"/>
    <property type="match status" value="1"/>
</dbReference>
<feature type="compositionally biased region" description="Acidic residues" evidence="12">
    <location>
        <begin position="628"/>
        <end position="638"/>
    </location>
</feature>
<dbReference type="SUPFAM" id="SSF54495">
    <property type="entry name" value="UBC-like"/>
    <property type="match status" value="1"/>
</dbReference>
<dbReference type="GO" id="GO:0005694">
    <property type="term" value="C:chromosome"/>
    <property type="evidence" value="ECO:0007669"/>
    <property type="project" value="UniProtKB-ARBA"/>
</dbReference>
<keyword evidence="6" id="KW-0833">Ubl conjugation pathway</keyword>
<evidence type="ECO:0000313" key="15">
    <source>
        <dbReference type="Proteomes" id="UP000318571"/>
    </source>
</evidence>
<organism evidence="14 15">
    <name type="scientific">Tigriopus californicus</name>
    <name type="common">Marine copepod</name>
    <dbReference type="NCBI Taxonomy" id="6832"/>
    <lineage>
        <taxon>Eukaryota</taxon>
        <taxon>Metazoa</taxon>
        <taxon>Ecdysozoa</taxon>
        <taxon>Arthropoda</taxon>
        <taxon>Crustacea</taxon>
        <taxon>Multicrustacea</taxon>
        <taxon>Hexanauplia</taxon>
        <taxon>Copepoda</taxon>
        <taxon>Harpacticoida</taxon>
        <taxon>Harpacticidae</taxon>
        <taxon>Tigriopus</taxon>
    </lineage>
</organism>
<evidence type="ECO:0000256" key="11">
    <source>
        <dbReference type="PROSITE-ProRule" id="PRU10133"/>
    </source>
</evidence>
<dbReference type="GO" id="GO:0019787">
    <property type="term" value="F:ubiquitin-like protein transferase activity"/>
    <property type="evidence" value="ECO:0007669"/>
    <property type="project" value="UniProtKB-ARBA"/>
</dbReference>
<evidence type="ECO:0000256" key="5">
    <source>
        <dbReference type="ARBA" id="ARBA00022741"/>
    </source>
</evidence>
<keyword evidence="4" id="KW-0808">Transferase</keyword>
<feature type="compositionally biased region" description="Basic and acidic residues" evidence="12">
    <location>
        <begin position="590"/>
        <end position="606"/>
    </location>
</feature>
<dbReference type="CDD" id="cd23798">
    <property type="entry name" value="UBCc_UBE2I"/>
    <property type="match status" value="1"/>
</dbReference>
<evidence type="ECO:0000256" key="8">
    <source>
        <dbReference type="ARBA" id="ARBA00023242"/>
    </source>
</evidence>
<dbReference type="Gene3D" id="3.10.110.10">
    <property type="entry name" value="Ubiquitin Conjugating Enzyme"/>
    <property type="match status" value="1"/>
</dbReference>
<name>A0A553NYT5_TIGCA</name>
<feature type="compositionally biased region" description="Low complexity" evidence="12">
    <location>
        <begin position="312"/>
        <end position="321"/>
    </location>
</feature>
<accession>A0A553NYT5</accession>
<keyword evidence="7" id="KW-0067">ATP-binding</keyword>
<reference evidence="14 15" key="1">
    <citation type="journal article" date="2018" name="Nat. Ecol. Evol.">
        <title>Genomic signatures of mitonuclear coevolution across populations of Tigriopus californicus.</title>
        <authorList>
            <person name="Barreto F.S."/>
            <person name="Watson E.T."/>
            <person name="Lima T.G."/>
            <person name="Willett C.S."/>
            <person name="Edmands S."/>
            <person name="Li W."/>
            <person name="Burton R.S."/>
        </authorList>
    </citation>
    <scope>NUCLEOTIDE SEQUENCE [LARGE SCALE GENOMIC DNA]</scope>
    <source>
        <strain evidence="14 15">San Diego</strain>
    </source>
</reference>
<evidence type="ECO:0000256" key="1">
    <source>
        <dbReference type="ARBA" id="ARBA00004123"/>
    </source>
</evidence>
<dbReference type="Pfam" id="PF09184">
    <property type="entry name" value="PPP4R2"/>
    <property type="match status" value="1"/>
</dbReference>
<feature type="compositionally biased region" description="Polar residues" evidence="12">
    <location>
        <begin position="499"/>
        <end position="518"/>
    </location>
</feature>
<evidence type="ECO:0000256" key="6">
    <source>
        <dbReference type="ARBA" id="ARBA00022786"/>
    </source>
</evidence>
<dbReference type="SMART" id="SM00212">
    <property type="entry name" value="UBCc"/>
    <property type="match status" value="1"/>
</dbReference>
<dbReference type="STRING" id="6832.A0A553NYT5"/>
<feature type="compositionally biased region" description="Basic and acidic residues" evidence="12">
    <location>
        <begin position="519"/>
        <end position="531"/>
    </location>
</feature>
<dbReference type="FunFam" id="3.10.110.10:FF:000035">
    <property type="entry name" value="SUMO-conjugating enzyme ubc9"/>
    <property type="match status" value="1"/>
</dbReference>
<evidence type="ECO:0000256" key="9">
    <source>
        <dbReference type="ARBA" id="ARBA00039165"/>
    </source>
</evidence>
<evidence type="ECO:0000259" key="13">
    <source>
        <dbReference type="PROSITE" id="PS50127"/>
    </source>
</evidence>
<evidence type="ECO:0000256" key="10">
    <source>
        <dbReference type="ARBA" id="ARBA00044296"/>
    </source>
</evidence>
<feature type="domain" description="UBC core" evidence="13">
    <location>
        <begin position="4"/>
        <end position="157"/>
    </location>
</feature>
<comment type="subcellular location">
    <subcellularLocation>
        <location evidence="1">Nucleus</location>
    </subcellularLocation>
</comment>